<reference evidence="2 3" key="1">
    <citation type="submission" date="2021-06" db="EMBL/GenBank/DDBJ databases">
        <title>New haloarchaea isolates fom saline soil.</title>
        <authorList>
            <person name="Duran-Viseras A."/>
            <person name="Sanchez-Porro C.S."/>
            <person name="Ventosa A."/>
        </authorList>
    </citation>
    <scope>NUCLEOTIDE SEQUENCE [LARGE SCALE GENOMIC DNA]</scope>
    <source>
        <strain evidence="2 3">JCM 183640</strain>
    </source>
</reference>
<accession>A0A8J7Y6Q8</accession>
<evidence type="ECO:0000256" key="1">
    <source>
        <dbReference type="SAM" id="MobiDB-lite"/>
    </source>
</evidence>
<dbReference type="RefSeq" id="WP_162315825.1">
    <property type="nucleotide sequence ID" value="NZ_JAHQXF010000001.1"/>
</dbReference>
<keyword evidence="3" id="KW-1185">Reference proteome</keyword>
<sequence>MNRRRLLAACGTALAGLAGCLSESPAGSDDTPNRTEAPPSDTRTGSRTESPTDQPAGTHTDATPAVGDIVVRKSIRYESLMGSGGVLTAQSKQYVVASIEGPRDASTDGFTFETDSESWNPGLPDTVGSRNYMAAGIERPFLAFTLPSPLSASNPRIRRDGEDTEWALPAGATETLAASSPRFKLDSVTVPESVSQGEPLSVSLSATNVAETDGRFLAAVYWPTKRIADDDESRVVERTVAAGESVSASLDVDTEYTTSEAETIPLRIRGHVTAERDVDVTDVPTEW</sequence>
<gene>
    <name evidence="2" type="ORF">KTS45_00345</name>
</gene>
<dbReference type="AlphaFoldDB" id="A0A8J7Y6Q8"/>
<evidence type="ECO:0000313" key="3">
    <source>
        <dbReference type="Proteomes" id="UP000766550"/>
    </source>
</evidence>
<dbReference type="PROSITE" id="PS51257">
    <property type="entry name" value="PROKAR_LIPOPROTEIN"/>
    <property type="match status" value="1"/>
</dbReference>
<organism evidence="2 3">
    <name type="scientific">Haloarcula limicola</name>
    <dbReference type="NCBI Taxonomy" id="1429915"/>
    <lineage>
        <taxon>Archaea</taxon>
        <taxon>Methanobacteriati</taxon>
        <taxon>Methanobacteriota</taxon>
        <taxon>Stenosarchaea group</taxon>
        <taxon>Halobacteria</taxon>
        <taxon>Halobacteriales</taxon>
        <taxon>Haloarculaceae</taxon>
        <taxon>Haloarcula</taxon>
    </lineage>
</organism>
<proteinExistence type="predicted"/>
<name>A0A8J7Y6Q8_9EURY</name>
<evidence type="ECO:0000313" key="2">
    <source>
        <dbReference type="EMBL" id="MBV0922638.1"/>
    </source>
</evidence>
<dbReference type="Proteomes" id="UP000766550">
    <property type="component" value="Unassembled WGS sequence"/>
</dbReference>
<feature type="compositionally biased region" description="Polar residues" evidence="1">
    <location>
        <begin position="41"/>
        <end position="61"/>
    </location>
</feature>
<protein>
    <submittedName>
        <fullName evidence="2">Uncharacterized protein</fullName>
    </submittedName>
</protein>
<comment type="caution">
    <text evidence="2">The sequence shown here is derived from an EMBL/GenBank/DDBJ whole genome shotgun (WGS) entry which is preliminary data.</text>
</comment>
<feature type="region of interest" description="Disordered" evidence="1">
    <location>
        <begin position="19"/>
        <end position="65"/>
    </location>
</feature>
<dbReference type="OrthoDB" id="176205at2157"/>
<dbReference type="EMBL" id="JAHQXF010000001">
    <property type="protein sequence ID" value="MBV0922638.1"/>
    <property type="molecule type" value="Genomic_DNA"/>
</dbReference>